<reference evidence="1 2" key="1">
    <citation type="journal article" date="2018" name="Int. J. Syst. Evol. Microbiol.">
        <title>Micromonospora globbae sp. nov., an endophytic actinomycete isolated from roots of Globba winitii C. H. Wright.</title>
        <authorList>
            <person name="Kuncharoen N."/>
            <person name="Pittayakhajonwut P."/>
            <person name="Tanasupawat S."/>
        </authorList>
    </citation>
    <scope>NUCLEOTIDE SEQUENCE [LARGE SCALE GENOMIC DNA]</scope>
    <source>
        <strain evidence="1 2">WPS1-2</strain>
    </source>
</reference>
<comment type="caution">
    <text evidence="1">The sequence shown here is derived from an EMBL/GenBank/DDBJ whole genome shotgun (WGS) entry which is preliminary data.</text>
</comment>
<accession>A0A420EQH8</accession>
<dbReference type="Proteomes" id="UP000285744">
    <property type="component" value="Unassembled WGS sequence"/>
</dbReference>
<evidence type="ECO:0000313" key="2">
    <source>
        <dbReference type="Proteomes" id="UP000285744"/>
    </source>
</evidence>
<dbReference type="OrthoDB" id="3389574at2"/>
<proteinExistence type="predicted"/>
<name>A0A420EQH8_9ACTN</name>
<evidence type="ECO:0000313" key="1">
    <source>
        <dbReference type="EMBL" id="RKF22936.1"/>
    </source>
</evidence>
<dbReference type="RefSeq" id="WP_120332050.1">
    <property type="nucleotide sequence ID" value="NZ_RAQQ01000040.1"/>
</dbReference>
<sequence length="107" mass="12180">MEEAKSIVVQLYCRFEITVDDSEAVFEAAERRLRSANIDWPSEQDTLEEAVAELRSDLEQSVASLVDPDRVLADVPGMEVRRGRWWAEIGGPSERFQPGFRPPDEET</sequence>
<gene>
    <name evidence="1" type="ORF">D7I43_30620</name>
</gene>
<protein>
    <submittedName>
        <fullName evidence="1">Uncharacterized protein</fullName>
    </submittedName>
</protein>
<dbReference type="EMBL" id="RAQQ01000040">
    <property type="protein sequence ID" value="RKF22936.1"/>
    <property type="molecule type" value="Genomic_DNA"/>
</dbReference>
<organism evidence="1 2">
    <name type="scientific">Micromonospora globbae</name>
    <dbReference type="NCBI Taxonomy" id="1894969"/>
    <lineage>
        <taxon>Bacteria</taxon>
        <taxon>Bacillati</taxon>
        <taxon>Actinomycetota</taxon>
        <taxon>Actinomycetes</taxon>
        <taxon>Micromonosporales</taxon>
        <taxon>Micromonosporaceae</taxon>
        <taxon>Micromonospora</taxon>
    </lineage>
</organism>
<dbReference type="AlphaFoldDB" id="A0A420EQH8"/>